<evidence type="ECO:0000313" key="3">
    <source>
        <dbReference type="Proteomes" id="UP000235073"/>
    </source>
</evidence>
<gene>
    <name evidence="2" type="ORF">CYK21_06935</name>
</gene>
<dbReference type="Proteomes" id="UP000235073">
    <property type="component" value="Unassembled WGS sequence"/>
</dbReference>
<keyword evidence="1" id="KW-1133">Transmembrane helix</keyword>
<evidence type="ECO:0000313" key="2">
    <source>
        <dbReference type="EMBL" id="PLA53722.1"/>
    </source>
</evidence>
<feature type="transmembrane region" description="Helical" evidence="1">
    <location>
        <begin position="43"/>
        <end position="68"/>
    </location>
</feature>
<name>A0A2I1YFS3_STRMC</name>
<sequence length="77" mass="8138">MVKLERHNQMLLLSLALTAMSWLSLNLISLLSRIGTHGIISSAVTIIGVIAGIGGFVSGIVAIVLFLVGQKNNTTLH</sequence>
<feature type="transmembrane region" description="Helical" evidence="1">
    <location>
        <begin position="12"/>
        <end position="31"/>
    </location>
</feature>
<accession>A0A2I1YFS3</accession>
<protein>
    <submittedName>
        <fullName evidence="2">Uncharacterized protein</fullName>
    </submittedName>
</protein>
<keyword evidence="1" id="KW-0472">Membrane</keyword>
<evidence type="ECO:0000256" key="1">
    <source>
        <dbReference type="SAM" id="Phobius"/>
    </source>
</evidence>
<comment type="caution">
    <text evidence="2">The sequence shown here is derived from an EMBL/GenBank/DDBJ whole genome shotgun (WGS) entry which is preliminary data.</text>
</comment>
<proteinExistence type="predicted"/>
<dbReference type="GeneID" id="64018014"/>
<reference evidence="2 3" key="1">
    <citation type="submission" date="2017-12" db="EMBL/GenBank/DDBJ databases">
        <title>Phylogenetic diversity of female urinary microbiome.</title>
        <authorList>
            <person name="Thomas-White K."/>
            <person name="Wolfe A.J."/>
        </authorList>
    </citation>
    <scope>NUCLEOTIDE SEQUENCE [LARGE SCALE GENOMIC DNA]</scope>
    <source>
        <strain evidence="2 3">UMB0733</strain>
    </source>
</reference>
<dbReference type="RefSeq" id="WP_003063145.1">
    <property type="nucleotide sequence ID" value="NZ_PKIB01000005.1"/>
</dbReference>
<dbReference type="AlphaFoldDB" id="A0A2I1YFS3"/>
<organism evidence="2 3">
    <name type="scientific">Streptococcus macedonicus</name>
    <name type="common">Streptococcus gallolyticus macedonicus</name>
    <dbReference type="NCBI Taxonomy" id="59310"/>
    <lineage>
        <taxon>Bacteria</taxon>
        <taxon>Bacillati</taxon>
        <taxon>Bacillota</taxon>
        <taxon>Bacilli</taxon>
        <taxon>Lactobacillales</taxon>
        <taxon>Streptococcaceae</taxon>
        <taxon>Streptococcus</taxon>
    </lineage>
</organism>
<dbReference type="EMBL" id="PKIB01000005">
    <property type="protein sequence ID" value="PLA53722.1"/>
    <property type="molecule type" value="Genomic_DNA"/>
</dbReference>
<keyword evidence="1" id="KW-0812">Transmembrane</keyword>